<dbReference type="EMBL" id="VSRR010013886">
    <property type="protein sequence ID" value="MPC56370.1"/>
    <property type="molecule type" value="Genomic_DNA"/>
</dbReference>
<comment type="caution">
    <text evidence="1">The sequence shown here is derived from an EMBL/GenBank/DDBJ whole genome shotgun (WGS) entry which is preliminary data.</text>
</comment>
<accession>A0A5B7G7Z3</accession>
<evidence type="ECO:0000313" key="1">
    <source>
        <dbReference type="EMBL" id="MPC56370.1"/>
    </source>
</evidence>
<dbReference type="AlphaFoldDB" id="A0A5B7G7Z3"/>
<dbReference type="Proteomes" id="UP000324222">
    <property type="component" value="Unassembled WGS sequence"/>
</dbReference>
<name>A0A5B7G7Z3_PORTR</name>
<reference evidence="1 2" key="1">
    <citation type="submission" date="2019-05" db="EMBL/GenBank/DDBJ databases">
        <title>Another draft genome of Portunus trituberculatus and its Hox gene families provides insights of decapod evolution.</title>
        <authorList>
            <person name="Jeong J.-H."/>
            <person name="Song I."/>
            <person name="Kim S."/>
            <person name="Choi T."/>
            <person name="Kim D."/>
            <person name="Ryu S."/>
            <person name="Kim W."/>
        </authorList>
    </citation>
    <scope>NUCLEOTIDE SEQUENCE [LARGE SCALE GENOMIC DNA]</scope>
    <source>
        <tissue evidence="1">Muscle</tissue>
    </source>
</reference>
<evidence type="ECO:0000313" key="2">
    <source>
        <dbReference type="Proteomes" id="UP000324222"/>
    </source>
</evidence>
<gene>
    <name evidence="1" type="ORF">E2C01_050329</name>
</gene>
<organism evidence="1 2">
    <name type="scientific">Portunus trituberculatus</name>
    <name type="common">Swimming crab</name>
    <name type="synonym">Neptunus trituberculatus</name>
    <dbReference type="NCBI Taxonomy" id="210409"/>
    <lineage>
        <taxon>Eukaryota</taxon>
        <taxon>Metazoa</taxon>
        <taxon>Ecdysozoa</taxon>
        <taxon>Arthropoda</taxon>
        <taxon>Crustacea</taxon>
        <taxon>Multicrustacea</taxon>
        <taxon>Malacostraca</taxon>
        <taxon>Eumalacostraca</taxon>
        <taxon>Eucarida</taxon>
        <taxon>Decapoda</taxon>
        <taxon>Pleocyemata</taxon>
        <taxon>Brachyura</taxon>
        <taxon>Eubrachyura</taxon>
        <taxon>Portunoidea</taxon>
        <taxon>Portunidae</taxon>
        <taxon>Portuninae</taxon>
        <taxon>Portunus</taxon>
    </lineage>
</organism>
<protein>
    <submittedName>
        <fullName evidence="1">Uncharacterized protein</fullName>
    </submittedName>
</protein>
<sequence>MGTLYSHSSNSTTCALLSWWPCLIAINLRSQISYRHPMSVCSPYHEVSNITDNTIHTLSSFLIWVLHPNSSICQDISQHHINS</sequence>
<keyword evidence="2" id="KW-1185">Reference proteome</keyword>
<proteinExistence type="predicted"/>